<dbReference type="SUPFAM" id="SSF50129">
    <property type="entry name" value="GroES-like"/>
    <property type="match status" value="1"/>
</dbReference>
<evidence type="ECO:0000313" key="4">
    <source>
        <dbReference type="Proteomes" id="UP000186308"/>
    </source>
</evidence>
<dbReference type="NCBIfam" id="TIGR01202">
    <property type="entry name" value="bchC"/>
    <property type="match status" value="1"/>
</dbReference>
<reference evidence="3 4" key="1">
    <citation type="submission" date="2017-01" db="EMBL/GenBank/DDBJ databases">
        <authorList>
            <person name="Varghese N."/>
            <person name="Submissions S."/>
        </authorList>
    </citation>
    <scope>NUCLEOTIDE SEQUENCE [LARGE SCALE GENOMIC DNA]</scope>
    <source>
        <strain evidence="3 4">ATCC 35905</strain>
    </source>
</reference>
<dbReference type="GO" id="GO:0036354">
    <property type="term" value="F:bacteriochlorophyllide-a dehydrogenase activity"/>
    <property type="evidence" value="ECO:0007669"/>
    <property type="project" value="InterPro"/>
</dbReference>
<dbReference type="Gene3D" id="3.40.50.720">
    <property type="entry name" value="NAD(P)-binding Rossmann-like Domain"/>
    <property type="match status" value="1"/>
</dbReference>
<accession>A0A8G2FEX1</accession>
<dbReference type="InterPro" id="IPR036291">
    <property type="entry name" value="NAD(P)-bd_dom_sf"/>
</dbReference>
<evidence type="ECO:0000256" key="1">
    <source>
        <dbReference type="ARBA" id="ARBA00023002"/>
    </source>
</evidence>
<evidence type="ECO:0000259" key="2">
    <source>
        <dbReference type="Pfam" id="PF08240"/>
    </source>
</evidence>
<dbReference type="Gene3D" id="3.90.180.10">
    <property type="entry name" value="Medium-chain alcohol dehydrogenases, catalytic domain"/>
    <property type="match status" value="2"/>
</dbReference>
<gene>
    <name evidence="3" type="ORF">SAMN05421828_101166</name>
</gene>
<dbReference type="Pfam" id="PF08240">
    <property type="entry name" value="ADH_N"/>
    <property type="match status" value="1"/>
</dbReference>
<dbReference type="OrthoDB" id="9806940at2"/>
<organism evidence="3 4">
    <name type="scientific">Acidiphilium rubrum</name>
    <dbReference type="NCBI Taxonomy" id="526"/>
    <lineage>
        <taxon>Bacteria</taxon>
        <taxon>Pseudomonadati</taxon>
        <taxon>Pseudomonadota</taxon>
        <taxon>Alphaproteobacteria</taxon>
        <taxon>Acetobacterales</taxon>
        <taxon>Acidocellaceae</taxon>
        <taxon>Acidiphilium</taxon>
    </lineage>
</organism>
<dbReference type="PANTHER" id="PTHR43189">
    <property type="entry name" value="ZINC-TYPE ALCOHOL DEHYDROGENASE-LIKE PROTEIN C1198.01-RELATED"/>
    <property type="match status" value="1"/>
</dbReference>
<keyword evidence="4" id="KW-1185">Reference proteome</keyword>
<name>A0A8G2FEX1_ACIRU</name>
<dbReference type="RefSeq" id="WP_029312392.1">
    <property type="nucleotide sequence ID" value="NZ_FTNE01000001.1"/>
</dbReference>
<protein>
    <submittedName>
        <fullName evidence="3">3-hydroxyethyl bacteriochlorophyllide a dehydrogenase</fullName>
    </submittedName>
</protein>
<evidence type="ECO:0000313" key="3">
    <source>
        <dbReference type="EMBL" id="SIQ07272.1"/>
    </source>
</evidence>
<dbReference type="Proteomes" id="UP000186308">
    <property type="component" value="Unassembled WGS sequence"/>
</dbReference>
<dbReference type="SUPFAM" id="SSF51735">
    <property type="entry name" value="NAD(P)-binding Rossmann-fold domains"/>
    <property type="match status" value="1"/>
</dbReference>
<dbReference type="InterPro" id="IPR005903">
    <property type="entry name" value="BchC"/>
</dbReference>
<dbReference type="AlphaFoldDB" id="A0A8G2FEX1"/>
<dbReference type="CDD" id="cd08255">
    <property type="entry name" value="2-desacetyl-2-hydroxyethyl_bacteriochlorophyllide_like"/>
    <property type="match status" value="1"/>
</dbReference>
<dbReference type="PANTHER" id="PTHR43189:SF1">
    <property type="entry name" value="ZINC-TYPE ALCOHOL DEHYDROGENASE-LIKE PROTEIN C1198.01"/>
    <property type="match status" value="1"/>
</dbReference>
<dbReference type="EMBL" id="FTNE01000001">
    <property type="protein sequence ID" value="SIQ07272.1"/>
    <property type="molecule type" value="Genomic_DNA"/>
</dbReference>
<feature type="domain" description="Alcohol dehydrogenase-like N-terminal" evidence="2">
    <location>
        <begin position="26"/>
        <end position="119"/>
    </location>
</feature>
<keyword evidence="1" id="KW-0560">Oxidoreductase</keyword>
<dbReference type="InterPro" id="IPR011032">
    <property type="entry name" value="GroES-like_sf"/>
</dbReference>
<dbReference type="InterPro" id="IPR013154">
    <property type="entry name" value="ADH-like_N"/>
</dbReference>
<proteinExistence type="predicted"/>
<comment type="caution">
    <text evidence="3">The sequence shown here is derived from an EMBL/GenBank/DDBJ whole genome shotgun (WGS) entry which is preliminary data.</text>
</comment>
<sequence>MLDSLAVIIEEPKHVAVRRIALDAPGAGDVLVEIDYSGVSSGTEKLIWSGAMPHFPGMGYPLVPGYEAVGRIIDAGAEASSRIGEHVFVPGARCFGEVRGLFGANAKHLVVGADRVVTVAPDLGDRGALIALAATAQHALAVAGGAPELIIGHGVLGRLIARLAVIAGGEPTVWETNPNRMDAGNGYRICHADDDARRDYRRVIDVSGDAAILDTLISRLAPQGLITLAGFYAAPMQFSFAPAFMREARIAIAAQWQKADLAHVTDLIATRRLDLDGLITHRVPAHEAGGAYHTAFGTDTCLKLLIDWRDAS</sequence>